<keyword evidence="20" id="KW-1185">Reference proteome</keyword>
<dbReference type="FunFam" id="3.40.630.10:FF:000015">
    <property type="entry name" value="Aminoacyl-histidine dipeptidase PepD"/>
    <property type="match status" value="1"/>
</dbReference>
<dbReference type="PANTHER" id="PTHR43501:SF1">
    <property type="entry name" value="CYTOSOL NON-SPECIFIC DIPEPTIDASE"/>
    <property type="match status" value="1"/>
</dbReference>
<dbReference type="GO" id="GO:0005829">
    <property type="term" value="C:cytosol"/>
    <property type="evidence" value="ECO:0007669"/>
    <property type="project" value="TreeGrafter"/>
</dbReference>
<feature type="domain" description="Peptidase M20 dimerisation" evidence="18">
    <location>
        <begin position="202"/>
        <end position="260"/>
    </location>
</feature>
<dbReference type="NCBIfam" id="TIGR01893">
    <property type="entry name" value="aa-his-dipept"/>
    <property type="match status" value="1"/>
</dbReference>
<dbReference type="InterPro" id="IPR002933">
    <property type="entry name" value="Peptidase_M20"/>
</dbReference>
<protein>
    <recommendedName>
        <fullName evidence="13">Cytosol non-specific dipeptidase</fullName>
        <ecNumber evidence="10">3.4.13.18</ecNumber>
    </recommendedName>
    <alternativeName>
        <fullName evidence="16">Aminoacyl-histidine dipeptidase</fullName>
    </alternativeName>
    <alternativeName>
        <fullName evidence="15">Beta-alanyl-histidine dipeptidase</fullName>
    </alternativeName>
    <alternativeName>
        <fullName evidence="14">Carnosinase</fullName>
    </alternativeName>
    <alternativeName>
        <fullName evidence="11">Peptidase D</fullName>
    </alternativeName>
    <alternativeName>
        <fullName evidence="17">Xaa-His dipeptidase</fullName>
    </alternativeName>
</protein>
<evidence type="ECO:0000259" key="18">
    <source>
        <dbReference type="Pfam" id="PF07687"/>
    </source>
</evidence>
<keyword evidence="7" id="KW-0482">Metalloprotease</keyword>
<evidence type="ECO:0000256" key="8">
    <source>
        <dbReference type="ARBA" id="ARBA00023285"/>
    </source>
</evidence>
<comment type="catalytic activity">
    <reaction evidence="9">
        <text>Hydrolysis of dipeptides, preferentially hydrophobic dipeptides including prolyl amino acids.</text>
        <dbReference type="EC" id="3.4.13.18"/>
    </reaction>
</comment>
<dbReference type="PANTHER" id="PTHR43501">
    <property type="entry name" value="CYTOSOL NON-SPECIFIC DIPEPTIDASE"/>
    <property type="match status" value="1"/>
</dbReference>
<evidence type="ECO:0000256" key="2">
    <source>
        <dbReference type="ARBA" id="ARBA00001947"/>
    </source>
</evidence>
<evidence type="ECO:0000256" key="17">
    <source>
        <dbReference type="ARBA" id="ARBA00078074"/>
    </source>
</evidence>
<comment type="similarity">
    <text evidence="12">Belongs to the peptidase M20C family.</text>
</comment>
<comment type="cofactor">
    <cofactor evidence="1">
        <name>Co(2+)</name>
        <dbReference type="ChEBI" id="CHEBI:48828"/>
    </cofactor>
</comment>
<gene>
    <name evidence="19" type="ORF">OMES3154_01120</name>
</gene>
<evidence type="ECO:0000313" key="20">
    <source>
        <dbReference type="Proteomes" id="UP000419017"/>
    </source>
</evidence>
<keyword evidence="8" id="KW-0170">Cobalt</keyword>
<accession>A0A6I8M8L8</accession>
<evidence type="ECO:0000256" key="14">
    <source>
        <dbReference type="ARBA" id="ARBA00075285"/>
    </source>
</evidence>
<keyword evidence="5" id="KW-0378">Hydrolase</keyword>
<dbReference type="InterPro" id="IPR011650">
    <property type="entry name" value="Peptidase_M20_dimer"/>
</dbReference>
<proteinExistence type="inferred from homology"/>
<name>A0A6I8M8L8_9FUSO</name>
<dbReference type="Proteomes" id="UP000419017">
    <property type="component" value="Unassembled WGS sequence"/>
</dbReference>
<keyword evidence="3" id="KW-0645">Protease</keyword>
<evidence type="ECO:0000256" key="4">
    <source>
        <dbReference type="ARBA" id="ARBA00022723"/>
    </source>
</evidence>
<evidence type="ECO:0000256" key="5">
    <source>
        <dbReference type="ARBA" id="ARBA00022801"/>
    </source>
</evidence>
<evidence type="ECO:0000313" key="19">
    <source>
        <dbReference type="EMBL" id="VWL85833.1"/>
    </source>
</evidence>
<dbReference type="FunFam" id="3.40.630.10:FF:000018">
    <property type="entry name" value="Aminoacyl-histidine dipeptidase PepD"/>
    <property type="match status" value="1"/>
</dbReference>
<evidence type="ECO:0000256" key="3">
    <source>
        <dbReference type="ARBA" id="ARBA00022670"/>
    </source>
</evidence>
<evidence type="ECO:0000256" key="1">
    <source>
        <dbReference type="ARBA" id="ARBA00001941"/>
    </source>
</evidence>
<sequence>MDTSRVFHHFYEISKIPRGSGNEKGISNYLVNFAKVHGLEVIQDEYYNVLIRKKATKGYEKYKSICLQGHMDMVCEKDENKVFDFKKDPIEIIIQDGYLTANGTTLGADNGISVAICMAILESDKIKHPDLEILLTTDEEVGMVGAKGFDITNLESNILVNIDSEEYGCIYVSSAGSSMVKSSKTFNAQKIEKDVYEVKIDGLFGGHSGVDIHLNTANASMLLAELMLKLANVAEVNILDFNGGTKDNTIPRSAKIVFSTDMEYKELEKLLNVFLDSLRYRYIKAEKNILMSISKLKDIEYTLMLNKEDSKNLLNYLMNMPNGVLKMSDNSKDLVESSSNMGIVYTEEINGKKLINTHNAIRSLKIEYQDYVAECIKEYAKSFGFDAIVKKSYNPWEYKEKSEIRDYFSQIFENQVGYKPRILKMHAGLETGLFAEKNDKLDIISIGPDIKNPHTPSEKMSIEAVEQTYVYLVSALENYNIVK</sequence>
<dbReference type="Gene3D" id="3.40.630.10">
    <property type="entry name" value="Zn peptidases"/>
    <property type="match status" value="2"/>
</dbReference>
<evidence type="ECO:0000256" key="7">
    <source>
        <dbReference type="ARBA" id="ARBA00023049"/>
    </source>
</evidence>
<dbReference type="AlphaFoldDB" id="A0A6I8M8L8"/>
<dbReference type="GO" id="GO:0046872">
    <property type="term" value="F:metal ion binding"/>
    <property type="evidence" value="ECO:0007669"/>
    <property type="project" value="UniProtKB-KW"/>
</dbReference>
<evidence type="ECO:0000256" key="13">
    <source>
        <dbReference type="ARBA" id="ARBA00071271"/>
    </source>
</evidence>
<comment type="cofactor">
    <cofactor evidence="2">
        <name>Zn(2+)</name>
        <dbReference type="ChEBI" id="CHEBI:29105"/>
    </cofactor>
</comment>
<evidence type="ECO:0000256" key="10">
    <source>
        <dbReference type="ARBA" id="ARBA00038976"/>
    </source>
</evidence>
<reference evidence="19 20" key="1">
    <citation type="submission" date="2019-10" db="EMBL/GenBank/DDBJ databases">
        <authorList>
            <person name="Blom J."/>
        </authorList>
    </citation>
    <scope>NUCLEOTIDE SEQUENCE [LARGE SCALE GENOMIC DNA]</scope>
    <source>
        <strain evidence="19 20">ES3154-GLU</strain>
    </source>
</reference>
<evidence type="ECO:0000256" key="6">
    <source>
        <dbReference type="ARBA" id="ARBA00022833"/>
    </source>
</evidence>
<dbReference type="InterPro" id="IPR001160">
    <property type="entry name" value="Peptidase_M20C"/>
</dbReference>
<dbReference type="EMBL" id="CABWIB010000001">
    <property type="protein sequence ID" value="VWL85833.1"/>
    <property type="molecule type" value="Genomic_DNA"/>
</dbReference>
<dbReference type="GO" id="GO:0070573">
    <property type="term" value="F:metallodipeptidase activity"/>
    <property type="evidence" value="ECO:0007669"/>
    <property type="project" value="TreeGrafter"/>
</dbReference>
<evidence type="ECO:0000256" key="16">
    <source>
        <dbReference type="ARBA" id="ARBA00077688"/>
    </source>
</evidence>
<dbReference type="Pfam" id="PF07687">
    <property type="entry name" value="M20_dimer"/>
    <property type="match status" value="1"/>
</dbReference>
<dbReference type="SUPFAM" id="SSF53187">
    <property type="entry name" value="Zn-dependent exopeptidases"/>
    <property type="match status" value="1"/>
</dbReference>
<evidence type="ECO:0000256" key="9">
    <source>
        <dbReference type="ARBA" id="ARBA00036421"/>
    </source>
</evidence>
<evidence type="ECO:0000256" key="11">
    <source>
        <dbReference type="ARBA" id="ARBA00044252"/>
    </source>
</evidence>
<dbReference type="PIRSF" id="PIRSF016599">
    <property type="entry name" value="Xaa-His_dipept"/>
    <property type="match status" value="1"/>
</dbReference>
<organism evidence="19 20">
    <name type="scientific">Oceanivirga miroungae</name>
    <dbReference type="NCBI Taxonomy" id="1130046"/>
    <lineage>
        <taxon>Bacteria</taxon>
        <taxon>Fusobacteriati</taxon>
        <taxon>Fusobacteriota</taxon>
        <taxon>Fusobacteriia</taxon>
        <taxon>Fusobacteriales</taxon>
        <taxon>Leptotrichiaceae</taxon>
        <taxon>Oceanivirga</taxon>
    </lineage>
</organism>
<evidence type="ECO:0000256" key="15">
    <source>
        <dbReference type="ARBA" id="ARBA00076004"/>
    </source>
</evidence>
<dbReference type="PRINTS" id="PR00934">
    <property type="entry name" value="XHISDIPTASE"/>
</dbReference>
<keyword evidence="4" id="KW-0479">Metal-binding</keyword>
<dbReference type="RefSeq" id="WP_156683801.1">
    <property type="nucleotide sequence ID" value="NZ_CABWIB010000001.1"/>
</dbReference>
<dbReference type="GO" id="GO:0006508">
    <property type="term" value="P:proteolysis"/>
    <property type="evidence" value="ECO:0007669"/>
    <property type="project" value="UniProtKB-KW"/>
</dbReference>
<keyword evidence="6" id="KW-0862">Zinc</keyword>
<dbReference type="EC" id="3.4.13.18" evidence="10"/>
<evidence type="ECO:0000256" key="12">
    <source>
        <dbReference type="ARBA" id="ARBA00061423"/>
    </source>
</evidence>
<dbReference type="Pfam" id="PF01546">
    <property type="entry name" value="Peptidase_M20"/>
    <property type="match status" value="1"/>
</dbReference>